<dbReference type="EMBL" id="VYZN01000018">
    <property type="protein sequence ID" value="KAE9537388.1"/>
    <property type="molecule type" value="Genomic_DNA"/>
</dbReference>
<proteinExistence type="predicted"/>
<keyword evidence="2" id="KW-1185">Reference proteome</keyword>
<comment type="caution">
    <text evidence="1">The sequence shown here is derived from an EMBL/GenBank/DDBJ whole genome shotgun (WGS) entry which is preliminary data.</text>
</comment>
<evidence type="ECO:0000313" key="2">
    <source>
        <dbReference type="Proteomes" id="UP000475862"/>
    </source>
</evidence>
<evidence type="ECO:0000313" key="1">
    <source>
        <dbReference type="EMBL" id="KAE9537388.1"/>
    </source>
</evidence>
<gene>
    <name evidence="1" type="ORF">AGLY_006411</name>
</gene>
<reference evidence="1 2" key="1">
    <citation type="submission" date="2019-08" db="EMBL/GenBank/DDBJ databases">
        <title>The genome of the soybean aphid Biotype 1, its phylome, world population structure and adaptation to the North American continent.</title>
        <authorList>
            <person name="Giordano R."/>
            <person name="Donthu R.K."/>
            <person name="Hernandez A.G."/>
            <person name="Wright C.L."/>
            <person name="Zimin A.V."/>
        </authorList>
    </citation>
    <scope>NUCLEOTIDE SEQUENCE [LARGE SCALE GENOMIC DNA]</scope>
    <source>
        <tissue evidence="1">Whole aphids</tissue>
    </source>
</reference>
<organism evidence="1 2">
    <name type="scientific">Aphis glycines</name>
    <name type="common">Soybean aphid</name>
    <dbReference type="NCBI Taxonomy" id="307491"/>
    <lineage>
        <taxon>Eukaryota</taxon>
        <taxon>Metazoa</taxon>
        <taxon>Ecdysozoa</taxon>
        <taxon>Arthropoda</taxon>
        <taxon>Hexapoda</taxon>
        <taxon>Insecta</taxon>
        <taxon>Pterygota</taxon>
        <taxon>Neoptera</taxon>
        <taxon>Paraneoptera</taxon>
        <taxon>Hemiptera</taxon>
        <taxon>Sternorrhyncha</taxon>
        <taxon>Aphidomorpha</taxon>
        <taxon>Aphidoidea</taxon>
        <taxon>Aphididae</taxon>
        <taxon>Aphidini</taxon>
        <taxon>Aphis</taxon>
        <taxon>Aphis</taxon>
    </lineage>
</organism>
<name>A0A6G0TS89_APHGL</name>
<dbReference type="AlphaFoldDB" id="A0A6G0TS89"/>
<accession>A0A6G0TS89</accession>
<sequence>MDLGLGITYEELCIKFSSILMGPKNFYRHFKKKFLGKLKISFLKKSQNILKIKSLFTTFILILNFTIFQPQNYLQFFAILTYFSAKKFLSLFKKKYSEKLKISIFLSYSKIKNSILTKTGFAPSLKRKLNLAVFVKIEFLFCYNSKTKECKYLKFSPNTIEIFNFSDVDKMFLAESKYLKN</sequence>
<protein>
    <submittedName>
        <fullName evidence="1">Uncharacterized protein</fullName>
    </submittedName>
</protein>
<dbReference type="Proteomes" id="UP000475862">
    <property type="component" value="Unassembled WGS sequence"/>
</dbReference>